<feature type="compositionally biased region" description="Basic and acidic residues" evidence="1">
    <location>
        <begin position="9"/>
        <end position="22"/>
    </location>
</feature>
<keyword evidence="3" id="KW-1185">Reference proteome</keyword>
<evidence type="ECO:0000313" key="2">
    <source>
        <dbReference type="EMBL" id="CAL1405373.1"/>
    </source>
</evidence>
<protein>
    <submittedName>
        <fullName evidence="2">Uncharacterized protein</fullName>
    </submittedName>
</protein>
<accession>A0AAV2G696</accession>
<proteinExistence type="predicted"/>
<evidence type="ECO:0000256" key="1">
    <source>
        <dbReference type="SAM" id="MobiDB-lite"/>
    </source>
</evidence>
<gene>
    <name evidence="2" type="ORF">LTRI10_LOCUS45165</name>
</gene>
<sequence>MVENVAASKDSDHPITEDESFHEILGSDPGYRKGLGYGPPRLPAKGKERAHADPIELRVLSTRKINFIKLK</sequence>
<reference evidence="2 3" key="1">
    <citation type="submission" date="2024-04" db="EMBL/GenBank/DDBJ databases">
        <authorList>
            <person name="Fracassetti M."/>
        </authorList>
    </citation>
    <scope>NUCLEOTIDE SEQUENCE [LARGE SCALE GENOMIC DNA]</scope>
</reference>
<dbReference type="Proteomes" id="UP001497516">
    <property type="component" value="Chromosome 8"/>
</dbReference>
<feature type="region of interest" description="Disordered" evidence="1">
    <location>
        <begin position="1"/>
        <end position="50"/>
    </location>
</feature>
<evidence type="ECO:0000313" key="3">
    <source>
        <dbReference type="Proteomes" id="UP001497516"/>
    </source>
</evidence>
<dbReference type="AlphaFoldDB" id="A0AAV2G696"/>
<name>A0AAV2G696_9ROSI</name>
<organism evidence="2 3">
    <name type="scientific">Linum trigynum</name>
    <dbReference type="NCBI Taxonomy" id="586398"/>
    <lineage>
        <taxon>Eukaryota</taxon>
        <taxon>Viridiplantae</taxon>
        <taxon>Streptophyta</taxon>
        <taxon>Embryophyta</taxon>
        <taxon>Tracheophyta</taxon>
        <taxon>Spermatophyta</taxon>
        <taxon>Magnoliopsida</taxon>
        <taxon>eudicotyledons</taxon>
        <taxon>Gunneridae</taxon>
        <taxon>Pentapetalae</taxon>
        <taxon>rosids</taxon>
        <taxon>fabids</taxon>
        <taxon>Malpighiales</taxon>
        <taxon>Linaceae</taxon>
        <taxon>Linum</taxon>
    </lineage>
</organism>
<dbReference type="EMBL" id="OZ034821">
    <property type="protein sequence ID" value="CAL1405373.1"/>
    <property type="molecule type" value="Genomic_DNA"/>
</dbReference>